<dbReference type="RefSeq" id="WP_073039346.1">
    <property type="nucleotide sequence ID" value="NZ_FQUO01000001.1"/>
</dbReference>
<accession>A0A1M4T6X3</accession>
<dbReference type="OrthoDB" id="893100at2"/>
<evidence type="ECO:0000313" key="2">
    <source>
        <dbReference type="Proteomes" id="UP000184368"/>
    </source>
</evidence>
<dbReference type="EMBL" id="FQUO01000001">
    <property type="protein sequence ID" value="SHE40078.1"/>
    <property type="molecule type" value="Genomic_DNA"/>
</dbReference>
<evidence type="ECO:0000313" key="1">
    <source>
        <dbReference type="EMBL" id="SHE40078.1"/>
    </source>
</evidence>
<dbReference type="Proteomes" id="UP000184368">
    <property type="component" value="Unassembled WGS sequence"/>
</dbReference>
<reference evidence="1 2" key="1">
    <citation type="submission" date="2016-11" db="EMBL/GenBank/DDBJ databases">
        <authorList>
            <person name="Jaros S."/>
            <person name="Januszkiewicz K."/>
            <person name="Wedrychowicz H."/>
        </authorList>
    </citation>
    <scope>NUCLEOTIDE SEQUENCE [LARGE SCALE GENOMIC DNA]</scope>
    <source>
        <strain evidence="1 2">DSM 26897</strain>
    </source>
</reference>
<gene>
    <name evidence="1" type="ORF">SAMN05444008_101345</name>
</gene>
<proteinExistence type="predicted"/>
<organism evidence="1 2">
    <name type="scientific">Cnuella takakiae</name>
    <dbReference type="NCBI Taxonomy" id="1302690"/>
    <lineage>
        <taxon>Bacteria</taxon>
        <taxon>Pseudomonadati</taxon>
        <taxon>Bacteroidota</taxon>
        <taxon>Chitinophagia</taxon>
        <taxon>Chitinophagales</taxon>
        <taxon>Chitinophagaceae</taxon>
        <taxon>Cnuella</taxon>
    </lineage>
</organism>
<keyword evidence="2" id="KW-1185">Reference proteome</keyword>
<name>A0A1M4T6X3_9BACT</name>
<sequence>MELNQFNCLPAWKNMLSHIAEEEAWKWKEELELGELLYNQWREVYQLVEAFAENLPAAGDDPHPARVLIYQNAGIIAPKIIGASGDTLYQIKMENAALIRFNCRQLWEQVAYTVLTGAADPVHKQVIEAELDRFKACFRRWVSKFQKDDFTDEWGLF</sequence>
<dbReference type="STRING" id="1302690.BUE76_01300"/>
<dbReference type="AlphaFoldDB" id="A0A1M4T6X3"/>
<protein>
    <submittedName>
        <fullName evidence="1">Uncharacterized protein</fullName>
    </submittedName>
</protein>